<accession>I3TEL3</accession>
<dbReference type="EMBL" id="CP003531">
    <property type="protein sequence ID" value="AFK51201.1"/>
    <property type="molecule type" value="Genomic_DNA"/>
</dbReference>
<organism evidence="4 5">
    <name type="scientific">Thermogladius calderae (strain DSM 22663 / VKM B-2946 / 1633)</name>
    <dbReference type="NCBI Taxonomy" id="1184251"/>
    <lineage>
        <taxon>Archaea</taxon>
        <taxon>Thermoproteota</taxon>
        <taxon>Thermoprotei</taxon>
        <taxon>Desulfurococcales</taxon>
        <taxon>Desulfurococcaceae</taxon>
        <taxon>Thermogladius</taxon>
    </lineage>
</organism>
<dbReference type="InterPro" id="IPR024084">
    <property type="entry name" value="IsoPropMal-DH-like_dom"/>
</dbReference>
<proteinExistence type="inferred from homology"/>
<evidence type="ECO:0000256" key="1">
    <source>
        <dbReference type="ARBA" id="ARBA00007769"/>
    </source>
</evidence>
<dbReference type="GeneID" id="13013093"/>
<keyword evidence="5" id="KW-1185">Reference proteome</keyword>
<dbReference type="GO" id="GO:0000287">
    <property type="term" value="F:magnesium ion binding"/>
    <property type="evidence" value="ECO:0007669"/>
    <property type="project" value="InterPro"/>
</dbReference>
<dbReference type="SMART" id="SM01329">
    <property type="entry name" value="Iso_dh"/>
    <property type="match status" value="1"/>
</dbReference>
<dbReference type="GO" id="GO:0051287">
    <property type="term" value="F:NAD binding"/>
    <property type="evidence" value="ECO:0007669"/>
    <property type="project" value="InterPro"/>
</dbReference>
<dbReference type="GO" id="GO:0006102">
    <property type="term" value="P:isocitrate metabolic process"/>
    <property type="evidence" value="ECO:0007669"/>
    <property type="project" value="TreeGrafter"/>
</dbReference>
<dbReference type="GO" id="GO:0004449">
    <property type="term" value="F:isocitrate dehydrogenase (NAD+) activity"/>
    <property type="evidence" value="ECO:0007669"/>
    <property type="project" value="TreeGrafter"/>
</dbReference>
<dbReference type="OrthoDB" id="23624at2157"/>
<dbReference type="eggNOG" id="arCOG01163">
    <property type="taxonomic scope" value="Archaea"/>
</dbReference>
<protein>
    <submittedName>
        <fullName evidence="4">Isocitrate dehydrogenase</fullName>
    </submittedName>
</protein>
<evidence type="ECO:0000313" key="5">
    <source>
        <dbReference type="Proteomes" id="UP000005270"/>
    </source>
</evidence>
<keyword evidence="2" id="KW-0560">Oxidoreductase</keyword>
<evidence type="ECO:0000259" key="3">
    <source>
        <dbReference type="SMART" id="SM01329"/>
    </source>
</evidence>
<evidence type="ECO:0000256" key="2">
    <source>
        <dbReference type="ARBA" id="ARBA00023002"/>
    </source>
</evidence>
<dbReference type="SUPFAM" id="SSF53659">
    <property type="entry name" value="Isocitrate/Isopropylmalate dehydrogenase-like"/>
    <property type="match status" value="1"/>
</dbReference>
<dbReference type="FunCoup" id="I3TEL3">
    <property type="interactions" value="154"/>
</dbReference>
<dbReference type="PROSITE" id="PS00470">
    <property type="entry name" value="IDH_IMDH"/>
    <property type="match status" value="1"/>
</dbReference>
<dbReference type="InterPro" id="IPR019818">
    <property type="entry name" value="IsoCit/isopropylmalate_DH_CS"/>
</dbReference>
<dbReference type="RefSeq" id="WP_014737451.1">
    <property type="nucleotide sequence ID" value="NC_017954.1"/>
</dbReference>
<dbReference type="Pfam" id="PF00180">
    <property type="entry name" value="Iso_dh"/>
    <property type="match status" value="1"/>
</dbReference>
<dbReference type="InParanoid" id="I3TEL3"/>
<dbReference type="STRING" id="1184251.TCELL_0777"/>
<dbReference type="KEGG" id="thg:TCELL_0777"/>
<comment type="similarity">
    <text evidence="1">Belongs to the isocitrate and isopropylmalate dehydrogenases family.</text>
</comment>
<dbReference type="PANTHER" id="PTHR11835:SF34">
    <property type="entry name" value="ISOCITRATE DEHYDROGENASE [NAD] SUBUNIT ALPHA, MITOCHONDRIAL"/>
    <property type="match status" value="1"/>
</dbReference>
<dbReference type="GO" id="GO:0006099">
    <property type="term" value="P:tricarboxylic acid cycle"/>
    <property type="evidence" value="ECO:0007669"/>
    <property type="project" value="TreeGrafter"/>
</dbReference>
<dbReference type="Gene3D" id="3.40.718.10">
    <property type="entry name" value="Isopropylmalate Dehydrogenase"/>
    <property type="match status" value="1"/>
</dbReference>
<gene>
    <name evidence="4" type="ordered locus">TCELL_0777</name>
</gene>
<reference evidence="4 5" key="1">
    <citation type="journal article" date="2012" name="J. Bacteriol.">
        <title>Complete genome sequence of the hyperthermophilic cellulolytic Crenarchaeon 'Thermogladius cellulolyticus' 1633.</title>
        <authorList>
            <person name="Mardanov A.V."/>
            <person name="Kochetkova T.V."/>
            <person name="Beletsky A.V."/>
            <person name="Bonch-Osmolovskaya E.A."/>
            <person name="Ravin N.V."/>
            <person name="Skryabin K.G."/>
        </authorList>
    </citation>
    <scope>NUCLEOTIDE SEQUENCE [LARGE SCALE GENOMIC DNA]</scope>
    <source>
        <strain evidence="5">DSM 22663 / VKM B-2946 / 1633</strain>
    </source>
</reference>
<dbReference type="HOGENOM" id="CLU_031953_0_1_2"/>
<sequence length="341" mass="37922">MVYKIGVVRGDGIGPEVVEQALRVLSFIGNFEFVELGIGYTYMSRHGELYQRDFFDVARGLDAVLKGPLNTPWDRRDFRSLNYLIRRELDLYANVRPFKSYEGLSLGRFDFTIVRENLEDLYVGVEGEVGGVAVSVRFTSRQEAERVSRFAFEYARREGLEKVTLVHKANILKYTDGLLRETFFAVAKDYPDIRAEEVLVDTSAYKLVREPSSFRVILTPNLYGDILSDLAAALVGGLGLCGSAQIGPRTAVFEPVHGVAFDIAGKNLANPYGMLEATRLLLKYLGWSRGDSSLLKWSKALEGAIRRAVQEQGAVTPDLGGKYHTSEVGDAVLKNLSSENS</sequence>
<name>I3TEL3_THEC1</name>
<dbReference type="Proteomes" id="UP000005270">
    <property type="component" value="Chromosome"/>
</dbReference>
<dbReference type="AlphaFoldDB" id="I3TEL3"/>
<dbReference type="PANTHER" id="PTHR11835">
    <property type="entry name" value="DECARBOXYLATING DEHYDROGENASES-ISOCITRATE, ISOPROPYLMALATE, TARTRATE"/>
    <property type="match status" value="1"/>
</dbReference>
<feature type="domain" description="Isopropylmalate dehydrogenase-like" evidence="3">
    <location>
        <begin position="4"/>
        <end position="332"/>
    </location>
</feature>
<evidence type="ECO:0000313" key="4">
    <source>
        <dbReference type="EMBL" id="AFK51201.1"/>
    </source>
</evidence>